<feature type="transmembrane region" description="Helical" evidence="6">
    <location>
        <begin position="142"/>
        <end position="169"/>
    </location>
</feature>
<dbReference type="InterPro" id="IPR005828">
    <property type="entry name" value="MFS_sugar_transport-like"/>
</dbReference>
<dbReference type="InterPro" id="IPR036259">
    <property type="entry name" value="MFS_trans_sf"/>
</dbReference>
<evidence type="ECO:0000256" key="2">
    <source>
        <dbReference type="ARBA" id="ARBA00010992"/>
    </source>
</evidence>
<name>A0ABT4UU00_9PSEU</name>
<dbReference type="SUPFAM" id="SSF103473">
    <property type="entry name" value="MFS general substrate transporter"/>
    <property type="match status" value="1"/>
</dbReference>
<feature type="transmembrane region" description="Helical" evidence="6">
    <location>
        <begin position="319"/>
        <end position="337"/>
    </location>
</feature>
<comment type="similarity">
    <text evidence="2">Belongs to the major facilitator superfamily. Sugar transporter (TC 2.A.1.1) family.</text>
</comment>
<feature type="transmembrane region" description="Helical" evidence="6">
    <location>
        <begin position="84"/>
        <end position="103"/>
    </location>
</feature>
<feature type="transmembrane region" description="Helical" evidence="6">
    <location>
        <begin position="175"/>
        <end position="194"/>
    </location>
</feature>
<dbReference type="PANTHER" id="PTHR48022:SF2">
    <property type="entry name" value="PLASTIDIC GLUCOSE TRANSPORTER 4"/>
    <property type="match status" value="1"/>
</dbReference>
<feature type="transmembrane region" description="Helical" evidence="6">
    <location>
        <begin position="378"/>
        <end position="399"/>
    </location>
</feature>
<evidence type="ECO:0000313" key="9">
    <source>
        <dbReference type="Proteomes" id="UP001210380"/>
    </source>
</evidence>
<dbReference type="Gene3D" id="1.20.1250.20">
    <property type="entry name" value="MFS general substrate transporter like domains"/>
    <property type="match status" value="1"/>
</dbReference>
<feature type="transmembrane region" description="Helical" evidence="6">
    <location>
        <begin position="109"/>
        <end position="130"/>
    </location>
</feature>
<keyword evidence="3 6" id="KW-0812">Transmembrane</keyword>
<feature type="transmembrane region" description="Helical" evidence="6">
    <location>
        <begin position="55"/>
        <end position="72"/>
    </location>
</feature>
<dbReference type="CDD" id="cd17316">
    <property type="entry name" value="MFS_SV2_like"/>
    <property type="match status" value="1"/>
</dbReference>
<feature type="transmembrane region" description="Helical" evidence="6">
    <location>
        <begin position="253"/>
        <end position="274"/>
    </location>
</feature>
<feature type="transmembrane region" description="Helical" evidence="6">
    <location>
        <begin position="405"/>
        <end position="427"/>
    </location>
</feature>
<comment type="caution">
    <text evidence="8">The sequence shown here is derived from an EMBL/GenBank/DDBJ whole genome shotgun (WGS) entry which is preliminary data.</text>
</comment>
<dbReference type="PANTHER" id="PTHR48022">
    <property type="entry name" value="PLASTIDIC GLUCOSE TRANSPORTER 4"/>
    <property type="match status" value="1"/>
</dbReference>
<proteinExistence type="inferred from homology"/>
<evidence type="ECO:0000313" key="8">
    <source>
        <dbReference type="EMBL" id="MDA3625199.1"/>
    </source>
</evidence>
<accession>A0ABT4UU00</accession>
<reference evidence="8 9" key="1">
    <citation type="submission" date="2022-11" db="EMBL/GenBank/DDBJ databases">
        <title>Draft genome sequence of Saccharopolyspora sp. WRP15-2 isolated from rhizosphere soils of wild rice in Thailand.</title>
        <authorList>
            <person name="Duangmal K."/>
            <person name="Kammanee S."/>
            <person name="Muangham S."/>
        </authorList>
    </citation>
    <scope>NUCLEOTIDE SEQUENCE [LARGE SCALE GENOMIC DNA]</scope>
    <source>
        <strain evidence="8 9">WRP15-2</strain>
    </source>
</reference>
<evidence type="ECO:0000256" key="6">
    <source>
        <dbReference type="SAM" id="Phobius"/>
    </source>
</evidence>
<keyword evidence="4 6" id="KW-1133">Transmembrane helix</keyword>
<comment type="subcellular location">
    <subcellularLocation>
        <location evidence="1">Cell membrane</location>
        <topology evidence="1">Multi-pass membrane protein</topology>
    </subcellularLocation>
</comment>
<keyword evidence="9" id="KW-1185">Reference proteome</keyword>
<dbReference type="Pfam" id="PF00083">
    <property type="entry name" value="Sugar_tr"/>
    <property type="match status" value="1"/>
</dbReference>
<dbReference type="InterPro" id="IPR050360">
    <property type="entry name" value="MFS_Sugar_Transporters"/>
</dbReference>
<evidence type="ECO:0000256" key="1">
    <source>
        <dbReference type="ARBA" id="ARBA00004651"/>
    </source>
</evidence>
<evidence type="ECO:0000256" key="5">
    <source>
        <dbReference type="ARBA" id="ARBA00023136"/>
    </source>
</evidence>
<feature type="transmembrane region" description="Helical" evidence="6">
    <location>
        <begin position="286"/>
        <end position="307"/>
    </location>
</feature>
<feature type="domain" description="Major facilitator superfamily (MFS) profile" evidence="7">
    <location>
        <begin position="18"/>
        <end position="433"/>
    </location>
</feature>
<dbReference type="PROSITE" id="PS50850">
    <property type="entry name" value="MFS"/>
    <property type="match status" value="1"/>
</dbReference>
<keyword evidence="5 6" id="KW-0472">Membrane</keyword>
<dbReference type="EMBL" id="JAQGLA010000007">
    <property type="protein sequence ID" value="MDA3625199.1"/>
    <property type="molecule type" value="Genomic_DNA"/>
</dbReference>
<feature type="transmembrane region" description="Helical" evidence="6">
    <location>
        <begin position="343"/>
        <end position="366"/>
    </location>
</feature>
<dbReference type="InterPro" id="IPR005829">
    <property type="entry name" value="Sugar_transporter_CS"/>
</dbReference>
<evidence type="ECO:0000256" key="3">
    <source>
        <dbReference type="ARBA" id="ARBA00022692"/>
    </source>
</evidence>
<protein>
    <submittedName>
        <fullName evidence="8">MFS transporter</fullName>
    </submittedName>
</protein>
<dbReference type="InterPro" id="IPR020846">
    <property type="entry name" value="MFS_dom"/>
</dbReference>
<feature type="transmembrane region" description="Helical" evidence="6">
    <location>
        <begin position="20"/>
        <end position="43"/>
    </location>
</feature>
<dbReference type="Proteomes" id="UP001210380">
    <property type="component" value="Unassembled WGS sequence"/>
</dbReference>
<dbReference type="RefSeq" id="WP_270947778.1">
    <property type="nucleotide sequence ID" value="NZ_JAQGLA010000007.1"/>
</dbReference>
<sequence>MSTAIIDDAPFGRFHKKMFLLTSGGQFIDGYLLSIIGVVVLGMSKDLGMTASEEGLVGAAALVGLFIGGLIFGRLTDRIGRQLLFTLHFIAIAVASIASTFVTDPTQVVLLRVVIGIALGADYAIGSSLLSEWLPRTQRGRVMGMLIMAWFVGATAAYLVGYALISLLGDEAWRWALGSAAVPAIIFTLARIGTPESPRWLINRGRADEAHAVLRRVYGDAATPEAIGELASDEQARGIGVFDVFRGDYLKRMVFVCLFWLLQIVPLFAIYSFGPTILEAFKLSGGNASIIGSALISLLFLLGCVPALRLIETRGRRPLVVWSFALMTVPLAVLGFAPSAPVGVVLVCFCAYALFSGGPSILEFIYPTELFPTEIRATAVGIGTAVSRVGAAIGTYLLPIGLDRIGVGATMLIMAAITLVGFVVSAAMAPETRGRRLVDVSGGAAVPQPAETTRAS</sequence>
<evidence type="ECO:0000256" key="4">
    <source>
        <dbReference type="ARBA" id="ARBA00022989"/>
    </source>
</evidence>
<gene>
    <name evidence="8" type="ORF">OU415_07115</name>
</gene>
<organism evidence="8 9">
    <name type="scientific">Saccharopolyspora oryzae</name>
    <dbReference type="NCBI Taxonomy" id="2997343"/>
    <lineage>
        <taxon>Bacteria</taxon>
        <taxon>Bacillati</taxon>
        <taxon>Actinomycetota</taxon>
        <taxon>Actinomycetes</taxon>
        <taxon>Pseudonocardiales</taxon>
        <taxon>Pseudonocardiaceae</taxon>
        <taxon>Saccharopolyspora</taxon>
    </lineage>
</organism>
<evidence type="ECO:0000259" key="7">
    <source>
        <dbReference type="PROSITE" id="PS50850"/>
    </source>
</evidence>
<dbReference type="PROSITE" id="PS00217">
    <property type="entry name" value="SUGAR_TRANSPORT_2"/>
    <property type="match status" value="1"/>
</dbReference>